<evidence type="ECO:0000313" key="1">
    <source>
        <dbReference type="EMBL" id="PSL41443.1"/>
    </source>
</evidence>
<dbReference type="Proteomes" id="UP000242682">
    <property type="component" value="Unassembled WGS sequence"/>
</dbReference>
<organism evidence="1 2">
    <name type="scientific">Planomicrobium soli</name>
    <dbReference type="NCBI Taxonomy" id="1176648"/>
    <lineage>
        <taxon>Bacteria</taxon>
        <taxon>Bacillati</taxon>
        <taxon>Bacillota</taxon>
        <taxon>Bacilli</taxon>
        <taxon>Bacillales</taxon>
        <taxon>Caryophanaceae</taxon>
        <taxon>Planomicrobium</taxon>
    </lineage>
</organism>
<dbReference type="AlphaFoldDB" id="A0A2P8H5F6"/>
<gene>
    <name evidence="1" type="ORF">B0H99_102126</name>
</gene>
<dbReference type="EMBL" id="PYAT01000002">
    <property type="protein sequence ID" value="PSL41443.1"/>
    <property type="molecule type" value="Genomic_DNA"/>
</dbReference>
<protein>
    <submittedName>
        <fullName evidence="1">Uncharacterized protein</fullName>
    </submittedName>
</protein>
<dbReference type="OrthoDB" id="2448982at2"/>
<reference evidence="1 2" key="1">
    <citation type="submission" date="2018-03" db="EMBL/GenBank/DDBJ databases">
        <title>Genomic Encyclopedia of Type Strains, Phase III (KMG-III): the genomes of soil and plant-associated and newly described type strains.</title>
        <authorList>
            <person name="Whitman W."/>
        </authorList>
    </citation>
    <scope>NUCLEOTIDE SEQUENCE [LARGE SCALE GENOMIC DNA]</scope>
    <source>
        <strain evidence="1 2">CGMCC 1.12259</strain>
    </source>
</reference>
<proteinExistence type="predicted"/>
<dbReference type="RefSeq" id="WP_106532138.1">
    <property type="nucleotide sequence ID" value="NZ_PYAT01000002.1"/>
</dbReference>
<accession>A0A2P8H5F6</accession>
<comment type="caution">
    <text evidence="1">The sequence shown here is derived from an EMBL/GenBank/DDBJ whole genome shotgun (WGS) entry which is preliminary data.</text>
</comment>
<name>A0A2P8H5F6_9BACL</name>
<evidence type="ECO:0000313" key="2">
    <source>
        <dbReference type="Proteomes" id="UP000242682"/>
    </source>
</evidence>
<keyword evidence="2" id="KW-1185">Reference proteome</keyword>
<sequence length="229" mass="26827">MTQKLDTQKKLIDTLLEVSEKNGHYIVAEPFNIYLRDLQYSFIYKNYSVEQIEEMIVMNSIPSILWEEAENPPVEIANPLLQEVTEKYKIIHKIMEVVDTKNINFLGQNYNIFFKVDTDEDLIENFSVDQLGNILDLVEKHDEVSSLKEKDRQPEKEMDAWWRKNSPSRALKILPTDSMETVYGKAKAVLEKTPRNSPAYSKIFDYMNDLYEMIEASEKEHESCDETLT</sequence>